<dbReference type="Pfam" id="PF06628">
    <property type="entry name" value="Catalase-rel"/>
    <property type="match status" value="1"/>
</dbReference>
<dbReference type="Gene3D" id="2.40.180.10">
    <property type="entry name" value="Catalase core domain"/>
    <property type="match status" value="1"/>
</dbReference>
<dbReference type="GO" id="GO:0042744">
    <property type="term" value="P:hydrogen peroxide catabolic process"/>
    <property type="evidence" value="ECO:0007669"/>
    <property type="project" value="UniProtKB-KW"/>
</dbReference>
<keyword evidence="15" id="KW-1185">Reference proteome</keyword>
<dbReference type="InterPro" id="IPR011614">
    <property type="entry name" value="Catalase_core"/>
</dbReference>
<dbReference type="InterPro" id="IPR020835">
    <property type="entry name" value="Catalase_sf"/>
</dbReference>
<evidence type="ECO:0000313" key="14">
    <source>
        <dbReference type="EMBL" id="TNV80081.1"/>
    </source>
</evidence>
<evidence type="ECO:0000256" key="10">
    <source>
        <dbReference type="RuleBase" id="RU000498"/>
    </source>
</evidence>
<dbReference type="PRINTS" id="PR00067">
    <property type="entry name" value="CATALASE"/>
</dbReference>
<evidence type="ECO:0000256" key="12">
    <source>
        <dbReference type="SAM" id="MobiDB-lite"/>
    </source>
</evidence>
<evidence type="ECO:0000256" key="9">
    <source>
        <dbReference type="PIRSR" id="PIRSR038928-2"/>
    </source>
</evidence>
<keyword evidence="5 10" id="KW-0560">Oxidoreductase</keyword>
<dbReference type="InterPro" id="IPR018028">
    <property type="entry name" value="Catalase"/>
</dbReference>
<keyword evidence="4 9" id="KW-0479">Metal-binding</keyword>
<dbReference type="GO" id="GO:0005777">
    <property type="term" value="C:peroxisome"/>
    <property type="evidence" value="ECO:0007669"/>
    <property type="project" value="TreeGrafter"/>
</dbReference>
<dbReference type="PROSITE" id="PS00437">
    <property type="entry name" value="CATALASE_1"/>
    <property type="match status" value="1"/>
</dbReference>
<dbReference type="GO" id="GO:0005739">
    <property type="term" value="C:mitochondrion"/>
    <property type="evidence" value="ECO:0007669"/>
    <property type="project" value="TreeGrafter"/>
</dbReference>
<feature type="active site" evidence="8">
    <location>
        <position position="138"/>
    </location>
</feature>
<dbReference type="EMBL" id="RRYP01008012">
    <property type="protein sequence ID" value="TNV80081.1"/>
    <property type="molecule type" value="Genomic_DNA"/>
</dbReference>
<comment type="caution">
    <text evidence="14">The sequence shown here is derived from an EMBL/GenBank/DDBJ whole genome shotgun (WGS) entry which is preliminary data.</text>
</comment>
<dbReference type="PROSITE" id="PS51402">
    <property type="entry name" value="CATALASE_3"/>
    <property type="match status" value="1"/>
</dbReference>
<organism evidence="14 15">
    <name type="scientific">Halteria grandinella</name>
    <dbReference type="NCBI Taxonomy" id="5974"/>
    <lineage>
        <taxon>Eukaryota</taxon>
        <taxon>Sar</taxon>
        <taxon>Alveolata</taxon>
        <taxon>Ciliophora</taxon>
        <taxon>Intramacronucleata</taxon>
        <taxon>Spirotrichea</taxon>
        <taxon>Stichotrichia</taxon>
        <taxon>Sporadotrichida</taxon>
        <taxon>Halteriidae</taxon>
        <taxon>Halteria</taxon>
    </lineage>
</organism>
<dbReference type="Pfam" id="PF00199">
    <property type="entry name" value="Catalase"/>
    <property type="match status" value="1"/>
</dbReference>
<evidence type="ECO:0000256" key="2">
    <source>
        <dbReference type="ARBA" id="ARBA00022559"/>
    </source>
</evidence>
<evidence type="ECO:0000256" key="5">
    <source>
        <dbReference type="ARBA" id="ARBA00023002"/>
    </source>
</evidence>
<dbReference type="PANTHER" id="PTHR11465">
    <property type="entry name" value="CATALASE"/>
    <property type="match status" value="1"/>
</dbReference>
<dbReference type="Proteomes" id="UP000785679">
    <property type="component" value="Unassembled WGS sequence"/>
</dbReference>
<name>A0A8J8NTZ3_HALGN</name>
<feature type="region of interest" description="Disordered" evidence="12">
    <location>
        <begin position="1"/>
        <end position="26"/>
    </location>
</feature>
<feature type="active site" evidence="8">
    <location>
        <position position="65"/>
    </location>
</feature>
<keyword evidence="3 9" id="KW-0349">Heme</keyword>
<dbReference type="GO" id="GO:0042542">
    <property type="term" value="P:response to hydrogen peroxide"/>
    <property type="evidence" value="ECO:0007669"/>
    <property type="project" value="TreeGrafter"/>
</dbReference>
<reference evidence="14" key="1">
    <citation type="submission" date="2019-06" db="EMBL/GenBank/DDBJ databases">
        <authorList>
            <person name="Zheng W."/>
        </authorList>
    </citation>
    <scope>NUCLEOTIDE SEQUENCE</scope>
    <source>
        <strain evidence="14">QDHG01</strain>
    </source>
</reference>
<dbReference type="GO" id="GO:0020037">
    <property type="term" value="F:heme binding"/>
    <property type="evidence" value="ECO:0007669"/>
    <property type="project" value="InterPro"/>
</dbReference>
<dbReference type="SUPFAM" id="SSF56634">
    <property type="entry name" value="Heme-dependent catalase-like"/>
    <property type="match status" value="1"/>
</dbReference>
<dbReference type="PANTHER" id="PTHR11465:SF9">
    <property type="entry name" value="CATALASE"/>
    <property type="match status" value="1"/>
</dbReference>
<evidence type="ECO:0000256" key="7">
    <source>
        <dbReference type="ARBA" id="ARBA00023324"/>
    </source>
</evidence>
<dbReference type="OrthoDB" id="6880011at2759"/>
<sequence length="497" mass="55988">MDKRQTVVSTANQQQTLTTSQGMPVDGNQHSLTAGPRGPILLSDIHFIDKMAKFDRERIPERVVHAVGAGGFGHFELTHDVSKYTKAKFLNGVGKQTPICVRFSTTLGERGFSDLDRDPRGFAIKMYTEEGNVDFVCNNTPFFFIRDPLKFPDVIHSRRRNPQTNIRDPNMAWDFISLNPESIQNIMFLFSERGISDGYRHMDGFSAHAYKWVNAKGDSFLVKYHIKTDAGVKSIAPEDSVKIEQRTKDYSAEDLWNHLGSGKAASWTFFIQAIPEAEAATYRYDVTDITKIWPHGDYPLIPVGKFVLTRNPSNNFAEMEQVAFSPGNICPGIELSNDRILQARVFSYPDTQRHRLGANFEQIPVNCPMYGKIHNYQRDGPMRVDGNQGGGVNYEPNSLGGPVEDPSTAAKPVAVSGHAMRNLYANTGDIDMEQPRAFWERVLKEESKKYLVNAMTKSMRTCRPDIKQRMVTLCTNVHPEFGTRLKTALENVDAPKL</sequence>
<dbReference type="FunFam" id="2.40.180.10:FF:000001">
    <property type="entry name" value="Catalase"/>
    <property type="match status" value="1"/>
</dbReference>
<comment type="cofactor">
    <cofactor evidence="9">
        <name>heme</name>
        <dbReference type="ChEBI" id="CHEBI:30413"/>
    </cofactor>
</comment>
<keyword evidence="6 9" id="KW-0408">Iron</keyword>
<evidence type="ECO:0000256" key="3">
    <source>
        <dbReference type="ARBA" id="ARBA00022617"/>
    </source>
</evidence>
<dbReference type="InterPro" id="IPR010582">
    <property type="entry name" value="Catalase_immune_responsive"/>
</dbReference>
<proteinExistence type="inferred from homology"/>
<evidence type="ECO:0000313" key="15">
    <source>
        <dbReference type="Proteomes" id="UP000785679"/>
    </source>
</evidence>
<keyword evidence="7 10" id="KW-0376">Hydrogen peroxide</keyword>
<evidence type="ECO:0000256" key="8">
    <source>
        <dbReference type="PIRSR" id="PIRSR038928-1"/>
    </source>
</evidence>
<dbReference type="PIRSF" id="PIRSF038928">
    <property type="entry name" value="Catalase_clade1-3"/>
    <property type="match status" value="1"/>
</dbReference>
<dbReference type="EC" id="1.11.1.6" evidence="10"/>
<evidence type="ECO:0000256" key="6">
    <source>
        <dbReference type="ARBA" id="ARBA00023004"/>
    </source>
</evidence>
<dbReference type="PROSITE" id="PS00438">
    <property type="entry name" value="CATALASE_2"/>
    <property type="match status" value="1"/>
</dbReference>
<dbReference type="GO" id="GO:0004096">
    <property type="term" value="F:catalase activity"/>
    <property type="evidence" value="ECO:0007669"/>
    <property type="project" value="UniProtKB-EC"/>
</dbReference>
<feature type="domain" description="Catalase core" evidence="13">
    <location>
        <begin position="18"/>
        <end position="403"/>
    </location>
</feature>
<comment type="function">
    <text evidence="11">Catalyzes the degradation of hydrogen peroxide (H(2)O(2)) generated by peroxisomal oxidases to water and oxygen, thereby protecting cells from the toxic effects of hydrogen peroxide.</text>
</comment>
<comment type="similarity">
    <text evidence="1 10">Belongs to the catalase family.</text>
</comment>
<gene>
    <name evidence="14" type="ORF">FGO68_gene1176</name>
</gene>
<dbReference type="SMART" id="SM01060">
    <property type="entry name" value="Catalase"/>
    <property type="match status" value="1"/>
</dbReference>
<dbReference type="InterPro" id="IPR024708">
    <property type="entry name" value="Catalase_AS"/>
</dbReference>
<accession>A0A8J8NTZ3</accession>
<dbReference type="GO" id="GO:0046872">
    <property type="term" value="F:metal ion binding"/>
    <property type="evidence" value="ECO:0007669"/>
    <property type="project" value="UniProtKB-KW"/>
</dbReference>
<dbReference type="AlphaFoldDB" id="A0A8J8NTZ3"/>
<protein>
    <recommendedName>
        <fullName evidence="10">Catalase</fullName>
        <ecNumber evidence="10">1.11.1.6</ecNumber>
    </recommendedName>
</protein>
<evidence type="ECO:0000259" key="13">
    <source>
        <dbReference type="SMART" id="SM01060"/>
    </source>
</evidence>
<evidence type="ECO:0000256" key="4">
    <source>
        <dbReference type="ARBA" id="ARBA00022723"/>
    </source>
</evidence>
<dbReference type="InterPro" id="IPR024711">
    <property type="entry name" value="Catalase_clade1/3"/>
</dbReference>
<keyword evidence="2 10" id="KW-0575">Peroxidase</keyword>
<evidence type="ECO:0000256" key="1">
    <source>
        <dbReference type="ARBA" id="ARBA00005329"/>
    </source>
</evidence>
<evidence type="ECO:0000256" key="11">
    <source>
        <dbReference type="RuleBase" id="RU004142"/>
    </source>
</evidence>
<comment type="catalytic activity">
    <reaction evidence="10">
        <text>2 H2O2 = O2 + 2 H2O</text>
        <dbReference type="Rhea" id="RHEA:20309"/>
        <dbReference type="ChEBI" id="CHEBI:15377"/>
        <dbReference type="ChEBI" id="CHEBI:15379"/>
        <dbReference type="ChEBI" id="CHEBI:16240"/>
        <dbReference type="EC" id="1.11.1.6"/>
    </reaction>
</comment>
<dbReference type="InterPro" id="IPR002226">
    <property type="entry name" value="Catalase_haem_BS"/>
</dbReference>
<feature type="binding site" description="axial binding residue" evidence="9">
    <location>
        <position position="348"/>
    </location>
    <ligand>
        <name>heme</name>
        <dbReference type="ChEBI" id="CHEBI:30413"/>
    </ligand>
    <ligandPart>
        <name>Fe</name>
        <dbReference type="ChEBI" id="CHEBI:18248"/>
    </ligandPart>
</feature>